<organism evidence="1 2">
    <name type="scientific">Longimycelium tulufanense</name>
    <dbReference type="NCBI Taxonomy" id="907463"/>
    <lineage>
        <taxon>Bacteria</taxon>
        <taxon>Bacillati</taxon>
        <taxon>Actinomycetota</taxon>
        <taxon>Actinomycetes</taxon>
        <taxon>Pseudonocardiales</taxon>
        <taxon>Pseudonocardiaceae</taxon>
        <taxon>Longimycelium</taxon>
    </lineage>
</organism>
<dbReference type="AlphaFoldDB" id="A0A8J3C9E5"/>
<reference evidence="1" key="1">
    <citation type="journal article" date="2014" name="Int. J. Syst. Evol. Microbiol.">
        <title>Complete genome sequence of Corynebacterium casei LMG S-19264T (=DSM 44701T), isolated from a smear-ripened cheese.</title>
        <authorList>
            <consortium name="US DOE Joint Genome Institute (JGI-PGF)"/>
            <person name="Walter F."/>
            <person name="Albersmeier A."/>
            <person name="Kalinowski J."/>
            <person name="Ruckert C."/>
        </authorList>
    </citation>
    <scope>NUCLEOTIDE SEQUENCE</scope>
    <source>
        <strain evidence="1">CGMCC 4.5737</strain>
    </source>
</reference>
<name>A0A8J3C9E5_9PSEU</name>
<sequence>MVWTSLEEKGIRFLRGQLVLVAAGPGTGKSIMALNLALRGGVPALVFSADSDAWVQLTRSMAILCDRTIEEASQAILEDRIPGEDRERLARAPIRLDYDASPDTDDLEEAVESYEEVYGDFPHLIIVDNITNVRGGADDDDPFSGLESILDYLHSMARATNACVVALHHVTGPYVDSDKPIPLSGVKGQVTRVPELVLTLHGALNVSPVKNRSGKADPSGLTYAELEFVGERALVRDPSPTAGSPWSAPWGG</sequence>
<dbReference type="InterPro" id="IPR027417">
    <property type="entry name" value="P-loop_NTPase"/>
</dbReference>
<keyword evidence="2" id="KW-1185">Reference proteome</keyword>
<dbReference type="Pfam" id="PF13481">
    <property type="entry name" value="AAA_25"/>
    <property type="match status" value="1"/>
</dbReference>
<protein>
    <submittedName>
        <fullName evidence="1">Uncharacterized protein</fullName>
    </submittedName>
</protein>
<reference evidence="1" key="2">
    <citation type="submission" date="2020-09" db="EMBL/GenBank/DDBJ databases">
        <authorList>
            <person name="Sun Q."/>
            <person name="Zhou Y."/>
        </authorList>
    </citation>
    <scope>NUCLEOTIDE SEQUENCE</scope>
    <source>
        <strain evidence="1">CGMCC 4.5737</strain>
    </source>
</reference>
<dbReference type="EMBL" id="BMMK01000004">
    <property type="protein sequence ID" value="GGM45173.1"/>
    <property type="molecule type" value="Genomic_DNA"/>
</dbReference>
<evidence type="ECO:0000313" key="2">
    <source>
        <dbReference type="Proteomes" id="UP000637578"/>
    </source>
</evidence>
<accession>A0A8J3C9E5</accession>
<evidence type="ECO:0000313" key="1">
    <source>
        <dbReference type="EMBL" id="GGM45173.1"/>
    </source>
</evidence>
<dbReference type="SUPFAM" id="SSF52540">
    <property type="entry name" value="P-loop containing nucleoside triphosphate hydrolases"/>
    <property type="match status" value="1"/>
</dbReference>
<gene>
    <name evidence="1" type="ORF">GCM10012275_15300</name>
</gene>
<dbReference type="RefSeq" id="WP_229686145.1">
    <property type="nucleotide sequence ID" value="NZ_BMMK01000004.1"/>
</dbReference>
<comment type="caution">
    <text evidence="1">The sequence shown here is derived from an EMBL/GenBank/DDBJ whole genome shotgun (WGS) entry which is preliminary data.</text>
</comment>
<dbReference type="Proteomes" id="UP000637578">
    <property type="component" value="Unassembled WGS sequence"/>
</dbReference>
<proteinExistence type="predicted"/>
<dbReference type="Gene3D" id="3.40.50.300">
    <property type="entry name" value="P-loop containing nucleotide triphosphate hydrolases"/>
    <property type="match status" value="1"/>
</dbReference>